<dbReference type="SUPFAM" id="SSF48498">
    <property type="entry name" value="Tetracyclin repressor-like, C-terminal domain"/>
    <property type="match status" value="1"/>
</dbReference>
<evidence type="ECO:0000256" key="3">
    <source>
        <dbReference type="ARBA" id="ARBA00023163"/>
    </source>
</evidence>
<dbReference type="InterPro" id="IPR036271">
    <property type="entry name" value="Tet_transcr_reg_TetR-rel_C_sf"/>
</dbReference>
<keyword evidence="3" id="KW-0804">Transcription</keyword>
<organism evidence="6 7">
    <name type="scientific">Phytomonospora endophytica</name>
    <dbReference type="NCBI Taxonomy" id="714109"/>
    <lineage>
        <taxon>Bacteria</taxon>
        <taxon>Bacillati</taxon>
        <taxon>Actinomycetota</taxon>
        <taxon>Actinomycetes</taxon>
        <taxon>Micromonosporales</taxon>
        <taxon>Micromonosporaceae</taxon>
        <taxon>Phytomonospora</taxon>
    </lineage>
</organism>
<sequence length="224" mass="23569">MRARPSRKQRTDARDNRERILTAAGEVYRTHGIDAPVTTIARHAGLAVATVYRHFPGRDALAAAVFTKNLGTCREALDDALADPDPWRGLTGVIATVAAERVTDSGFTGAYLARNPDAVEAHTLRDRAETALATLVARAKATGRLRADFHPADIGLVLAAADGLRGGSPAFSVAASRRLLAYLLQSFAAENAAPLPPPAGIAVNRLLGTAWTATNDRAKTGAKG</sequence>
<dbReference type="GO" id="GO:0000976">
    <property type="term" value="F:transcription cis-regulatory region binding"/>
    <property type="evidence" value="ECO:0007669"/>
    <property type="project" value="TreeGrafter"/>
</dbReference>
<feature type="domain" description="HTH tetR-type" evidence="5">
    <location>
        <begin position="14"/>
        <end position="73"/>
    </location>
</feature>
<dbReference type="PANTHER" id="PTHR30055:SF234">
    <property type="entry name" value="HTH-TYPE TRANSCRIPTIONAL REGULATOR BETI"/>
    <property type="match status" value="1"/>
</dbReference>
<gene>
    <name evidence="6" type="ORF">HNR73_001638</name>
</gene>
<comment type="caution">
    <text evidence="6">The sequence shown here is derived from an EMBL/GenBank/DDBJ whole genome shotgun (WGS) entry which is preliminary data.</text>
</comment>
<evidence type="ECO:0000256" key="4">
    <source>
        <dbReference type="PROSITE-ProRule" id="PRU00335"/>
    </source>
</evidence>
<dbReference type="Pfam" id="PF00440">
    <property type="entry name" value="TetR_N"/>
    <property type="match status" value="1"/>
</dbReference>
<evidence type="ECO:0000256" key="2">
    <source>
        <dbReference type="ARBA" id="ARBA00023125"/>
    </source>
</evidence>
<evidence type="ECO:0000256" key="1">
    <source>
        <dbReference type="ARBA" id="ARBA00023015"/>
    </source>
</evidence>
<dbReference type="EMBL" id="JACHGT010000003">
    <property type="protein sequence ID" value="MBB6033788.1"/>
    <property type="molecule type" value="Genomic_DNA"/>
</dbReference>
<keyword evidence="1" id="KW-0805">Transcription regulation</keyword>
<keyword evidence="7" id="KW-1185">Reference proteome</keyword>
<dbReference type="InterPro" id="IPR001647">
    <property type="entry name" value="HTH_TetR"/>
</dbReference>
<dbReference type="PANTHER" id="PTHR30055">
    <property type="entry name" value="HTH-TYPE TRANSCRIPTIONAL REGULATOR RUTR"/>
    <property type="match status" value="1"/>
</dbReference>
<dbReference type="PRINTS" id="PR00455">
    <property type="entry name" value="HTHTETR"/>
</dbReference>
<dbReference type="Proteomes" id="UP000548476">
    <property type="component" value="Unassembled WGS sequence"/>
</dbReference>
<evidence type="ECO:0000313" key="7">
    <source>
        <dbReference type="Proteomes" id="UP000548476"/>
    </source>
</evidence>
<dbReference type="GO" id="GO:0003700">
    <property type="term" value="F:DNA-binding transcription factor activity"/>
    <property type="evidence" value="ECO:0007669"/>
    <property type="project" value="TreeGrafter"/>
</dbReference>
<dbReference type="Gene3D" id="1.10.357.10">
    <property type="entry name" value="Tetracycline Repressor, domain 2"/>
    <property type="match status" value="1"/>
</dbReference>
<keyword evidence="2 4" id="KW-0238">DNA-binding</keyword>
<name>A0A841FIY0_9ACTN</name>
<accession>A0A841FIY0</accession>
<feature type="DNA-binding region" description="H-T-H motif" evidence="4">
    <location>
        <begin position="36"/>
        <end position="55"/>
    </location>
</feature>
<reference evidence="6 7" key="1">
    <citation type="submission" date="2020-08" db="EMBL/GenBank/DDBJ databases">
        <title>Genomic Encyclopedia of Type Strains, Phase IV (KMG-IV): sequencing the most valuable type-strain genomes for metagenomic binning, comparative biology and taxonomic classification.</title>
        <authorList>
            <person name="Goeker M."/>
        </authorList>
    </citation>
    <scope>NUCLEOTIDE SEQUENCE [LARGE SCALE GENOMIC DNA]</scope>
    <source>
        <strain evidence="6 7">YIM 65646</strain>
    </source>
</reference>
<dbReference type="InterPro" id="IPR009057">
    <property type="entry name" value="Homeodomain-like_sf"/>
</dbReference>
<evidence type="ECO:0000259" key="5">
    <source>
        <dbReference type="PROSITE" id="PS50977"/>
    </source>
</evidence>
<dbReference type="PROSITE" id="PS50977">
    <property type="entry name" value="HTH_TETR_2"/>
    <property type="match status" value="1"/>
</dbReference>
<proteinExistence type="predicted"/>
<dbReference type="RefSeq" id="WP_184786650.1">
    <property type="nucleotide sequence ID" value="NZ_BONT01000013.1"/>
</dbReference>
<evidence type="ECO:0000313" key="6">
    <source>
        <dbReference type="EMBL" id="MBB6033788.1"/>
    </source>
</evidence>
<dbReference type="AlphaFoldDB" id="A0A841FIY0"/>
<dbReference type="SUPFAM" id="SSF46689">
    <property type="entry name" value="Homeodomain-like"/>
    <property type="match status" value="1"/>
</dbReference>
<protein>
    <submittedName>
        <fullName evidence="6">AcrR family transcriptional regulator</fullName>
    </submittedName>
</protein>
<dbReference type="InterPro" id="IPR050109">
    <property type="entry name" value="HTH-type_TetR-like_transc_reg"/>
</dbReference>